<keyword evidence="4" id="KW-1185">Reference proteome</keyword>
<proteinExistence type="predicted"/>
<organism>
    <name type="scientific">Ixodes scapularis</name>
    <name type="common">Black-legged tick</name>
    <name type="synonym">Deer tick</name>
    <dbReference type="NCBI Taxonomy" id="6945"/>
    <lineage>
        <taxon>Eukaryota</taxon>
        <taxon>Metazoa</taxon>
        <taxon>Ecdysozoa</taxon>
        <taxon>Arthropoda</taxon>
        <taxon>Chelicerata</taxon>
        <taxon>Arachnida</taxon>
        <taxon>Acari</taxon>
        <taxon>Parasitiformes</taxon>
        <taxon>Ixodida</taxon>
        <taxon>Ixodoidea</taxon>
        <taxon>Ixodidae</taxon>
        <taxon>Ixodinae</taxon>
        <taxon>Ixodes</taxon>
    </lineage>
</organism>
<evidence type="ECO:0000313" key="4">
    <source>
        <dbReference type="Proteomes" id="UP000001555"/>
    </source>
</evidence>
<reference evidence="2 4" key="1">
    <citation type="submission" date="2008-03" db="EMBL/GenBank/DDBJ databases">
        <title>Annotation of Ixodes scapularis.</title>
        <authorList>
            <consortium name="Ixodes scapularis Genome Project Consortium"/>
            <person name="Caler E."/>
            <person name="Hannick L.I."/>
            <person name="Bidwell S."/>
            <person name="Joardar V."/>
            <person name="Thiagarajan M."/>
            <person name="Amedeo P."/>
            <person name="Galinsky K.J."/>
            <person name="Schobel S."/>
            <person name="Inman J."/>
            <person name="Hostetler J."/>
            <person name="Miller J."/>
            <person name="Hammond M."/>
            <person name="Megy K."/>
            <person name="Lawson D."/>
            <person name="Kodira C."/>
            <person name="Sutton G."/>
            <person name="Meyer J."/>
            <person name="Hill C.A."/>
            <person name="Birren B."/>
            <person name="Nene V."/>
            <person name="Collins F."/>
            <person name="Alarcon-Chaidez F."/>
            <person name="Wikel S."/>
            <person name="Strausberg R."/>
        </authorList>
    </citation>
    <scope>NUCLEOTIDE SEQUENCE [LARGE SCALE GENOMIC DNA]</scope>
    <source>
        <strain evidence="4">Wikel</strain>
        <strain evidence="2">Wikel colony</strain>
    </source>
</reference>
<dbReference type="VEuPathDB" id="VectorBase:ISCW012979"/>
<dbReference type="PaxDb" id="6945-B7QFG7"/>
<feature type="region of interest" description="Disordered" evidence="1">
    <location>
        <begin position="79"/>
        <end position="143"/>
    </location>
</feature>
<reference evidence="3" key="2">
    <citation type="submission" date="2020-05" db="UniProtKB">
        <authorList>
            <consortium name="EnsemblMetazoa"/>
        </authorList>
    </citation>
    <scope>IDENTIFICATION</scope>
    <source>
        <strain evidence="3">wikel</strain>
    </source>
</reference>
<dbReference type="EMBL" id="ABJB010669670">
    <property type="status" value="NOT_ANNOTATED_CDS"/>
    <property type="molecule type" value="Genomic_DNA"/>
</dbReference>
<evidence type="ECO:0000313" key="3">
    <source>
        <dbReference type="EnsemblMetazoa" id="ISCW012979-PA"/>
    </source>
</evidence>
<dbReference type="EnsemblMetazoa" id="ISCW012979-RA">
    <property type="protein sequence ID" value="ISCW012979-PA"/>
    <property type="gene ID" value="ISCW012979"/>
</dbReference>
<evidence type="ECO:0000256" key="1">
    <source>
        <dbReference type="SAM" id="MobiDB-lite"/>
    </source>
</evidence>
<evidence type="ECO:0000313" key="2">
    <source>
        <dbReference type="EMBL" id="EEC17589.1"/>
    </source>
</evidence>
<dbReference type="Proteomes" id="UP000001555">
    <property type="component" value="Unassembled WGS sequence"/>
</dbReference>
<protein>
    <submittedName>
        <fullName evidence="2 3">Uncharacterized protein</fullName>
    </submittedName>
</protein>
<dbReference type="EMBL" id="DS925794">
    <property type="protein sequence ID" value="EEC17589.1"/>
    <property type="molecule type" value="Genomic_DNA"/>
</dbReference>
<sequence>MDDEKAEEAARYIKTEVSARAGTIGATVVAPKEVHPPQLQPEGDAVKPEPPTASTSTPVVSSDVRVSILKYFEVIQAPESKDTSQVSLRDDNSDLSDASETIMRPGEASARSELKCRKNSTRKERFNPKPRVPTEERRRSATP</sequence>
<feature type="compositionally biased region" description="Basic and acidic residues" evidence="1">
    <location>
        <begin position="110"/>
        <end position="143"/>
    </location>
</feature>
<feature type="region of interest" description="Disordered" evidence="1">
    <location>
        <begin position="30"/>
        <end position="60"/>
    </location>
</feature>
<dbReference type="InParanoid" id="B7QFG7"/>
<accession>B7QFG7</accession>
<gene>
    <name evidence="2" type="ORF">IscW_ISCW012979</name>
</gene>
<name>B7QFG7_IXOSC</name>
<dbReference type="HOGENOM" id="CLU_1808343_0_0_1"/>
<dbReference type="AlphaFoldDB" id="B7QFG7"/>